<organism evidence="1 2">
    <name type="scientific">Heyndrickxia sporothermodurans</name>
    <dbReference type="NCBI Taxonomy" id="46224"/>
    <lineage>
        <taxon>Bacteria</taxon>
        <taxon>Bacillati</taxon>
        <taxon>Bacillota</taxon>
        <taxon>Bacilli</taxon>
        <taxon>Bacillales</taxon>
        <taxon>Bacillaceae</taxon>
        <taxon>Heyndrickxia</taxon>
    </lineage>
</organism>
<dbReference type="Proteomes" id="UP000595512">
    <property type="component" value="Chromosome"/>
</dbReference>
<sequence>MKKHYMLISLLSVFLFCSQQNILTVKAHDHKEIEAKHVHLHISDQEINDLIKKGYTKRDIFKAYFIAKHAKEKLDVETILKVYKQKQSWEETAKYFKVDIEKIKKEHFEKHKQFYKKNKTQIIQYLATYTGKSPKELDTYLKDVDLHFLVVAAAISKKSNTDLNQIIQYKKEGKHLKEIISIEKLDPKSVFNEAKNIHKGIYRAIKK</sequence>
<protein>
    <submittedName>
        <fullName evidence="1">Uncharacterized protein</fullName>
    </submittedName>
</protein>
<dbReference type="AlphaFoldDB" id="A0AB37HFP1"/>
<accession>A0AB37HFP1</accession>
<name>A0AB37HFP1_9BACI</name>
<gene>
    <name evidence="1" type="ORF">JGZ69_20650</name>
</gene>
<dbReference type="KEGG" id="hspo:JGZ69_20650"/>
<dbReference type="EMBL" id="CP066701">
    <property type="protein sequence ID" value="QQX25087.1"/>
    <property type="molecule type" value="Genomic_DNA"/>
</dbReference>
<evidence type="ECO:0000313" key="1">
    <source>
        <dbReference type="EMBL" id="QQX25087.1"/>
    </source>
</evidence>
<evidence type="ECO:0000313" key="2">
    <source>
        <dbReference type="Proteomes" id="UP000595512"/>
    </source>
</evidence>
<proteinExistence type="predicted"/>
<reference evidence="1 2" key="1">
    <citation type="submission" date="2020-12" db="EMBL/GenBank/DDBJ databases">
        <title>Taxonomic evaluation of the Bacillus sporothermodurans group of bacteria based on whole genome sequences.</title>
        <authorList>
            <person name="Fiedler G."/>
            <person name="Herbstmann A.-D."/>
            <person name="Doll E."/>
            <person name="Wenning M."/>
            <person name="Brinks E."/>
            <person name="Kabisch J."/>
            <person name="Breitenwieser F."/>
            <person name="Lappann M."/>
            <person name="Boehnlein C."/>
            <person name="Franz C."/>
        </authorList>
    </citation>
    <scope>NUCLEOTIDE SEQUENCE [LARGE SCALE GENOMIC DNA]</scope>
    <source>
        <strain evidence="1 2">DSM 10599</strain>
    </source>
</reference>
<dbReference type="RefSeq" id="WP_107921102.1">
    <property type="nucleotide sequence ID" value="NZ_CP066701.1"/>
</dbReference>